<comment type="caution">
    <text evidence="2">The sequence shown here is derived from an EMBL/GenBank/DDBJ whole genome shotgun (WGS) entry which is preliminary data.</text>
</comment>
<dbReference type="Gene3D" id="3.40.630.30">
    <property type="match status" value="1"/>
</dbReference>
<feature type="domain" description="N-acetyltransferase" evidence="1">
    <location>
        <begin position="1"/>
        <end position="113"/>
    </location>
</feature>
<accession>A0ABT2ZHJ8</accession>
<name>A0ABT2ZHJ8_9RHOB</name>
<organism evidence="2 3">
    <name type="scientific">Albidovulum marisflavi</name>
    <dbReference type="NCBI Taxonomy" id="2984159"/>
    <lineage>
        <taxon>Bacteria</taxon>
        <taxon>Pseudomonadati</taxon>
        <taxon>Pseudomonadota</taxon>
        <taxon>Alphaproteobacteria</taxon>
        <taxon>Rhodobacterales</taxon>
        <taxon>Paracoccaceae</taxon>
        <taxon>Albidovulum</taxon>
    </lineage>
</organism>
<dbReference type="Proteomes" id="UP001652542">
    <property type="component" value="Unassembled WGS sequence"/>
</dbReference>
<dbReference type="EMBL" id="JAOWKY010000008">
    <property type="protein sequence ID" value="MCV2870615.1"/>
    <property type="molecule type" value="Genomic_DNA"/>
</dbReference>
<dbReference type="InterPro" id="IPR016181">
    <property type="entry name" value="Acyl_CoA_acyltransferase"/>
</dbReference>
<dbReference type="Pfam" id="PF00583">
    <property type="entry name" value="Acetyltransf_1"/>
    <property type="match status" value="1"/>
</dbReference>
<dbReference type="PROSITE" id="PS51186">
    <property type="entry name" value="GNAT"/>
    <property type="match status" value="1"/>
</dbReference>
<sequence length="120" mass="13655">MSEGSEGIGFYSVSLNHQKQDKLQHDQRDKWKDGAPFFYLEWVATHRLFQCKGLGTHMLMDALKKASAVSDIVPIYGVALRSLNDRTTAFYERLGFAPAPEEERNPLMILPIWTIKDLVG</sequence>
<gene>
    <name evidence="2" type="ORF">OEW28_18540</name>
</gene>
<dbReference type="RefSeq" id="WP_263736293.1">
    <property type="nucleotide sequence ID" value="NZ_JAOWKY010000008.1"/>
</dbReference>
<keyword evidence="3" id="KW-1185">Reference proteome</keyword>
<dbReference type="InterPro" id="IPR000182">
    <property type="entry name" value="GNAT_dom"/>
</dbReference>
<evidence type="ECO:0000259" key="1">
    <source>
        <dbReference type="PROSITE" id="PS51186"/>
    </source>
</evidence>
<dbReference type="SUPFAM" id="SSF55729">
    <property type="entry name" value="Acyl-CoA N-acyltransferases (Nat)"/>
    <property type="match status" value="1"/>
</dbReference>
<evidence type="ECO:0000313" key="2">
    <source>
        <dbReference type="EMBL" id="MCV2870615.1"/>
    </source>
</evidence>
<evidence type="ECO:0000313" key="3">
    <source>
        <dbReference type="Proteomes" id="UP001652542"/>
    </source>
</evidence>
<protein>
    <submittedName>
        <fullName evidence="2">GNAT family N-acetyltransferase</fullName>
    </submittedName>
</protein>
<reference evidence="2 3" key="1">
    <citation type="submission" date="2022-10" db="EMBL/GenBank/DDBJ databases">
        <title>Defluviimonas sp. nov., isolated from ocean surface water.</title>
        <authorList>
            <person name="He W."/>
            <person name="Wang L."/>
            <person name="Zhang D.-F."/>
        </authorList>
    </citation>
    <scope>NUCLEOTIDE SEQUENCE [LARGE SCALE GENOMIC DNA]</scope>
    <source>
        <strain evidence="2 3">WL0002</strain>
    </source>
</reference>
<proteinExistence type="predicted"/>